<protein>
    <submittedName>
        <fullName evidence="2">Uncharacterized protein</fullName>
    </submittedName>
</protein>
<dbReference type="EMBL" id="JACTNZ010000006">
    <property type="protein sequence ID" value="KAG5545272.1"/>
    <property type="molecule type" value="Genomic_DNA"/>
</dbReference>
<dbReference type="Proteomes" id="UP000823749">
    <property type="component" value="Chromosome 6"/>
</dbReference>
<evidence type="ECO:0000313" key="2">
    <source>
        <dbReference type="EMBL" id="KAG5545272.1"/>
    </source>
</evidence>
<sequence length="98" mass="10508">MALFTVTSQLLEFCLKAPIYRWSCEELCFAMGTKGVTPLISGGYEAQPVGSFRRQWGFCVGEKLLSRGEWGSKGGRGGGGGATEVVVKEAENTSMNPP</sequence>
<name>A0AAV6JYM4_9ERIC</name>
<evidence type="ECO:0000313" key="3">
    <source>
        <dbReference type="Proteomes" id="UP000823749"/>
    </source>
</evidence>
<keyword evidence="3" id="KW-1185">Reference proteome</keyword>
<reference evidence="2 3" key="1">
    <citation type="submission" date="2020-08" db="EMBL/GenBank/DDBJ databases">
        <title>Plant Genome Project.</title>
        <authorList>
            <person name="Zhang R.-G."/>
        </authorList>
    </citation>
    <scope>NUCLEOTIDE SEQUENCE [LARGE SCALE GENOMIC DNA]</scope>
    <source>
        <strain evidence="2">WSP0</strain>
        <tissue evidence="2">Leaf</tissue>
    </source>
</reference>
<comment type="caution">
    <text evidence="2">The sequence shown here is derived from an EMBL/GenBank/DDBJ whole genome shotgun (WGS) entry which is preliminary data.</text>
</comment>
<proteinExistence type="predicted"/>
<dbReference type="AlphaFoldDB" id="A0AAV6JYM4"/>
<evidence type="ECO:0000256" key="1">
    <source>
        <dbReference type="SAM" id="MobiDB-lite"/>
    </source>
</evidence>
<feature type="compositionally biased region" description="Gly residues" evidence="1">
    <location>
        <begin position="71"/>
        <end position="82"/>
    </location>
</feature>
<feature type="region of interest" description="Disordered" evidence="1">
    <location>
        <begin position="71"/>
        <end position="98"/>
    </location>
</feature>
<gene>
    <name evidence="2" type="ORF">RHGRI_017660</name>
</gene>
<organism evidence="2 3">
    <name type="scientific">Rhododendron griersonianum</name>
    <dbReference type="NCBI Taxonomy" id="479676"/>
    <lineage>
        <taxon>Eukaryota</taxon>
        <taxon>Viridiplantae</taxon>
        <taxon>Streptophyta</taxon>
        <taxon>Embryophyta</taxon>
        <taxon>Tracheophyta</taxon>
        <taxon>Spermatophyta</taxon>
        <taxon>Magnoliopsida</taxon>
        <taxon>eudicotyledons</taxon>
        <taxon>Gunneridae</taxon>
        <taxon>Pentapetalae</taxon>
        <taxon>asterids</taxon>
        <taxon>Ericales</taxon>
        <taxon>Ericaceae</taxon>
        <taxon>Ericoideae</taxon>
        <taxon>Rhodoreae</taxon>
        <taxon>Rhododendron</taxon>
    </lineage>
</organism>
<accession>A0AAV6JYM4</accession>